<reference evidence="2 3" key="1">
    <citation type="journal article" date="2023" name="Genes (Basel)">
        <title>Chromosome-Level Genome Assembly and Circadian Gene Repertoire of the Patagonia Blennie Eleginops maclovinus-The Closest Ancestral Proxy of Antarctic Cryonotothenioids.</title>
        <authorList>
            <person name="Cheng C.C."/>
            <person name="Rivera-Colon A.G."/>
            <person name="Minhas B.F."/>
            <person name="Wilson L."/>
            <person name="Rayamajhi N."/>
            <person name="Vargas-Chacoff L."/>
            <person name="Catchen J.M."/>
        </authorList>
    </citation>
    <scope>NUCLEOTIDE SEQUENCE [LARGE SCALE GENOMIC DNA]</scope>
    <source>
        <strain evidence="2">JMC-PN-2008</strain>
    </source>
</reference>
<organism evidence="2 3">
    <name type="scientific">Eleginops maclovinus</name>
    <name type="common">Patagonian blennie</name>
    <name type="synonym">Eleginus maclovinus</name>
    <dbReference type="NCBI Taxonomy" id="56733"/>
    <lineage>
        <taxon>Eukaryota</taxon>
        <taxon>Metazoa</taxon>
        <taxon>Chordata</taxon>
        <taxon>Craniata</taxon>
        <taxon>Vertebrata</taxon>
        <taxon>Euteleostomi</taxon>
        <taxon>Actinopterygii</taxon>
        <taxon>Neopterygii</taxon>
        <taxon>Teleostei</taxon>
        <taxon>Neoteleostei</taxon>
        <taxon>Acanthomorphata</taxon>
        <taxon>Eupercaria</taxon>
        <taxon>Perciformes</taxon>
        <taxon>Notothenioidei</taxon>
        <taxon>Eleginopidae</taxon>
        <taxon>Eleginops</taxon>
    </lineage>
</organism>
<name>A0AAN7XMC3_ELEMC</name>
<accession>A0AAN7XMC3</accession>
<dbReference type="EMBL" id="JAUZQC010000010">
    <property type="protein sequence ID" value="KAK5864740.1"/>
    <property type="molecule type" value="Genomic_DNA"/>
</dbReference>
<keyword evidence="1" id="KW-0732">Signal</keyword>
<feature type="signal peptide" evidence="1">
    <location>
        <begin position="1"/>
        <end position="35"/>
    </location>
</feature>
<evidence type="ECO:0000313" key="2">
    <source>
        <dbReference type="EMBL" id="KAK5864740.1"/>
    </source>
</evidence>
<feature type="chain" id="PRO_5043056275" evidence="1">
    <location>
        <begin position="36"/>
        <end position="69"/>
    </location>
</feature>
<evidence type="ECO:0000256" key="1">
    <source>
        <dbReference type="SAM" id="SignalP"/>
    </source>
</evidence>
<dbReference type="Proteomes" id="UP001346869">
    <property type="component" value="Unassembled WGS sequence"/>
</dbReference>
<comment type="caution">
    <text evidence="2">The sequence shown here is derived from an EMBL/GenBank/DDBJ whole genome shotgun (WGS) entry which is preliminary data.</text>
</comment>
<proteinExistence type="predicted"/>
<keyword evidence="3" id="KW-1185">Reference proteome</keyword>
<dbReference type="AlphaFoldDB" id="A0AAN7XMC3"/>
<sequence>MALSVTTLVPPPPMMQLLNLQLLSLLALLDCNASSEEVDIENNDLSQVRNEIFAYFGEKPLKSSSVVEG</sequence>
<evidence type="ECO:0000313" key="3">
    <source>
        <dbReference type="Proteomes" id="UP001346869"/>
    </source>
</evidence>
<protein>
    <submittedName>
        <fullName evidence="2">Uncharacterized protein</fullName>
    </submittedName>
</protein>
<reference evidence="2 3" key="2">
    <citation type="journal article" date="2023" name="Mol. Biol. Evol.">
        <title>Genomics of Secondarily Temperate Adaptation in the Only Non-Antarctic Icefish.</title>
        <authorList>
            <person name="Rivera-Colon A.G."/>
            <person name="Rayamajhi N."/>
            <person name="Minhas B.F."/>
            <person name="Madrigal G."/>
            <person name="Bilyk K.T."/>
            <person name="Yoon V."/>
            <person name="Hune M."/>
            <person name="Gregory S."/>
            <person name="Cheng C.H.C."/>
            <person name="Catchen J.M."/>
        </authorList>
    </citation>
    <scope>NUCLEOTIDE SEQUENCE [LARGE SCALE GENOMIC DNA]</scope>
    <source>
        <strain evidence="2">JMC-PN-2008</strain>
    </source>
</reference>
<gene>
    <name evidence="2" type="ORF">PBY51_015958</name>
</gene>